<comment type="similarity">
    <text evidence="1 2">Belongs to the UPF0235 family.</text>
</comment>
<sequence length="82" mass="8781">MPDLTDLAVPGTTIQIRVTPKAARSRIERGSDGLRIYVTTVPENGKANAAVLKLLAKALGVPKSRMSIIRGLQSRDKTIKVG</sequence>
<protein>
    <recommendedName>
        <fullName evidence="2">UPF0235 protein TRP8649_00016</fullName>
    </recommendedName>
</protein>
<evidence type="ECO:0000256" key="1">
    <source>
        <dbReference type="ARBA" id="ARBA00010364"/>
    </source>
</evidence>
<dbReference type="Gene3D" id="3.30.1200.10">
    <property type="entry name" value="YggU-like"/>
    <property type="match status" value="1"/>
</dbReference>
<dbReference type="NCBIfam" id="TIGR00251">
    <property type="entry name" value="DUF167 family protein"/>
    <property type="match status" value="1"/>
</dbReference>
<dbReference type="AlphaFoldDB" id="A0A238J6T0"/>
<dbReference type="PANTHER" id="PTHR13420:SF7">
    <property type="entry name" value="UPF0235 PROTEIN C15ORF40"/>
    <property type="match status" value="1"/>
</dbReference>
<dbReference type="InterPro" id="IPR036591">
    <property type="entry name" value="YggU-like_sf"/>
</dbReference>
<evidence type="ECO:0000256" key="2">
    <source>
        <dbReference type="HAMAP-Rule" id="MF_00634"/>
    </source>
</evidence>
<dbReference type="InterPro" id="IPR003746">
    <property type="entry name" value="DUF167"/>
</dbReference>
<dbReference type="SMART" id="SM01152">
    <property type="entry name" value="DUF167"/>
    <property type="match status" value="1"/>
</dbReference>
<dbReference type="Pfam" id="PF02594">
    <property type="entry name" value="DUF167"/>
    <property type="match status" value="1"/>
</dbReference>
<proteinExistence type="inferred from homology"/>
<evidence type="ECO:0000313" key="3">
    <source>
        <dbReference type="EMBL" id="SMX25944.1"/>
    </source>
</evidence>
<keyword evidence="4" id="KW-1185">Reference proteome</keyword>
<dbReference type="GO" id="GO:0005737">
    <property type="term" value="C:cytoplasm"/>
    <property type="evidence" value="ECO:0007669"/>
    <property type="project" value="TreeGrafter"/>
</dbReference>
<organism evidence="3 4">
    <name type="scientific">Pelagimonas phthalicica</name>
    <dbReference type="NCBI Taxonomy" id="1037362"/>
    <lineage>
        <taxon>Bacteria</taxon>
        <taxon>Pseudomonadati</taxon>
        <taxon>Pseudomonadota</taxon>
        <taxon>Alphaproteobacteria</taxon>
        <taxon>Rhodobacterales</taxon>
        <taxon>Roseobacteraceae</taxon>
        <taxon>Pelagimonas</taxon>
    </lineage>
</organism>
<dbReference type="HAMAP" id="MF_00634">
    <property type="entry name" value="UPF0235"/>
    <property type="match status" value="1"/>
</dbReference>
<name>A0A238J6T0_9RHOB</name>
<accession>A0A238J6T0</accession>
<dbReference type="SUPFAM" id="SSF69786">
    <property type="entry name" value="YggU-like"/>
    <property type="match status" value="1"/>
</dbReference>
<dbReference type="PANTHER" id="PTHR13420">
    <property type="entry name" value="UPF0235 PROTEIN C15ORF40"/>
    <property type="match status" value="1"/>
</dbReference>
<evidence type="ECO:0000313" key="4">
    <source>
        <dbReference type="Proteomes" id="UP000225972"/>
    </source>
</evidence>
<dbReference type="Proteomes" id="UP000225972">
    <property type="component" value="Unassembled WGS sequence"/>
</dbReference>
<gene>
    <name evidence="3" type="ORF">TRP8649_00016</name>
</gene>
<dbReference type="EMBL" id="FXXP01000001">
    <property type="protein sequence ID" value="SMX25944.1"/>
    <property type="molecule type" value="Genomic_DNA"/>
</dbReference>
<reference evidence="4" key="1">
    <citation type="submission" date="2017-05" db="EMBL/GenBank/DDBJ databases">
        <authorList>
            <person name="Rodrigo-Torres L."/>
            <person name="Arahal R. D."/>
            <person name="Lucena T."/>
        </authorList>
    </citation>
    <scope>NUCLEOTIDE SEQUENCE [LARGE SCALE GENOMIC DNA]</scope>
    <source>
        <strain evidence="4">CECT 8649</strain>
    </source>
</reference>